<name>A0A2N0U391_9FLAO</name>
<feature type="signal peptide" evidence="1">
    <location>
        <begin position="1"/>
        <end position="20"/>
    </location>
</feature>
<keyword evidence="3" id="KW-1185">Reference proteome</keyword>
<sequence>MKTLILSLLTCFLFSFNAISQNLIEANVENWEYGTAKIGVLDFISGSTQEFGSIDENGNLTLELQPGFLQKMKEQMEKEQEKSPDDWQASLKTVSGTFPCLSGGLSYKNGETNLSSLPRQLVVFKNEKEILGLLMPASNKAVADFFFTFSEKNSDTGKYLEWTYLDEPATVEGTCINTTFTKNQNESFKASKNYSLDLKEGWNLIEYHITEVFEDSTGKIFPKTTEIQRIENIPSEINWYFSAEK</sequence>
<dbReference type="RefSeq" id="WP_079711643.1">
    <property type="nucleotide sequence ID" value="NZ_FUZC01000001.1"/>
</dbReference>
<dbReference type="Proteomes" id="UP000232673">
    <property type="component" value="Unassembled WGS sequence"/>
</dbReference>
<reference evidence="2 3" key="1">
    <citation type="submission" date="2015-10" db="EMBL/GenBank/DDBJ databases">
        <title>Draft genome sequence of Salegentibacter salinarum KCTC 12975.</title>
        <authorList>
            <person name="Lin W."/>
            <person name="Zheng Q."/>
        </authorList>
    </citation>
    <scope>NUCLEOTIDE SEQUENCE [LARGE SCALE GENOMIC DNA]</scope>
    <source>
        <strain evidence="2 3">KCTC 12975</strain>
    </source>
</reference>
<keyword evidence="1" id="KW-0732">Signal</keyword>
<gene>
    <name evidence="2" type="ORF">APR41_00315</name>
</gene>
<dbReference type="STRING" id="447422.SAMN05660903_00507"/>
<accession>A0A2N0U391</accession>
<organism evidence="2 3">
    <name type="scientific">Salegentibacter salinarum</name>
    <dbReference type="NCBI Taxonomy" id="447422"/>
    <lineage>
        <taxon>Bacteria</taxon>
        <taxon>Pseudomonadati</taxon>
        <taxon>Bacteroidota</taxon>
        <taxon>Flavobacteriia</taxon>
        <taxon>Flavobacteriales</taxon>
        <taxon>Flavobacteriaceae</taxon>
        <taxon>Salegentibacter</taxon>
    </lineage>
</organism>
<dbReference type="AlphaFoldDB" id="A0A2N0U391"/>
<dbReference type="OrthoDB" id="1143663at2"/>
<evidence type="ECO:0000313" key="2">
    <source>
        <dbReference type="EMBL" id="PKD21467.1"/>
    </source>
</evidence>
<dbReference type="EMBL" id="LKTS01000001">
    <property type="protein sequence ID" value="PKD21467.1"/>
    <property type="molecule type" value="Genomic_DNA"/>
</dbReference>
<proteinExistence type="predicted"/>
<evidence type="ECO:0000313" key="3">
    <source>
        <dbReference type="Proteomes" id="UP000232673"/>
    </source>
</evidence>
<evidence type="ECO:0000256" key="1">
    <source>
        <dbReference type="SAM" id="SignalP"/>
    </source>
</evidence>
<protein>
    <submittedName>
        <fullName evidence="2">Uncharacterized protein</fullName>
    </submittedName>
</protein>
<comment type="caution">
    <text evidence="2">The sequence shown here is derived from an EMBL/GenBank/DDBJ whole genome shotgun (WGS) entry which is preliminary data.</text>
</comment>
<feature type="chain" id="PRO_5014929506" evidence="1">
    <location>
        <begin position="21"/>
        <end position="245"/>
    </location>
</feature>